<comment type="caution">
    <text evidence="5">The sequence shown here is derived from an EMBL/GenBank/DDBJ whole genome shotgun (WGS) entry which is preliminary data.</text>
</comment>
<name>A0ABV2SEZ7_9GAMM</name>
<dbReference type="InterPro" id="IPR050319">
    <property type="entry name" value="ABC_transp_ATP-bind"/>
</dbReference>
<accession>A0ABV2SEZ7</accession>
<dbReference type="CDD" id="cd03257">
    <property type="entry name" value="ABC_NikE_OppD_transporters"/>
    <property type="match status" value="1"/>
</dbReference>
<evidence type="ECO:0000259" key="4">
    <source>
        <dbReference type="PROSITE" id="PS50893"/>
    </source>
</evidence>
<keyword evidence="6" id="KW-1185">Reference proteome</keyword>
<dbReference type="PROSITE" id="PS50893">
    <property type="entry name" value="ABC_TRANSPORTER_2"/>
    <property type="match status" value="1"/>
</dbReference>
<dbReference type="InterPro" id="IPR003439">
    <property type="entry name" value="ABC_transporter-like_ATP-bd"/>
</dbReference>
<organism evidence="5 6">
    <name type="scientific">Endozoicomonas lisbonensis</name>
    <dbReference type="NCBI Taxonomy" id="3120522"/>
    <lineage>
        <taxon>Bacteria</taxon>
        <taxon>Pseudomonadati</taxon>
        <taxon>Pseudomonadota</taxon>
        <taxon>Gammaproteobacteria</taxon>
        <taxon>Oceanospirillales</taxon>
        <taxon>Endozoicomonadaceae</taxon>
        <taxon>Endozoicomonas</taxon>
    </lineage>
</organism>
<dbReference type="GO" id="GO:0005524">
    <property type="term" value="F:ATP binding"/>
    <property type="evidence" value="ECO:0007669"/>
    <property type="project" value="UniProtKB-KW"/>
</dbReference>
<dbReference type="Gene3D" id="3.40.50.300">
    <property type="entry name" value="P-loop containing nucleotide triphosphate hydrolases"/>
    <property type="match status" value="1"/>
</dbReference>
<reference evidence="5 6" key="1">
    <citation type="submission" date="2024-06" db="EMBL/GenBank/DDBJ databases">
        <title>Genomic Encyclopedia of Type Strains, Phase V (KMG-V): Genome sequencing to study the core and pangenomes of soil and plant-associated prokaryotes.</title>
        <authorList>
            <person name="Whitman W."/>
        </authorList>
    </citation>
    <scope>NUCLEOTIDE SEQUENCE [LARGE SCALE GENOMIC DNA]</scope>
    <source>
        <strain evidence="5 6">NE40</strain>
    </source>
</reference>
<feature type="domain" description="ABC transporter" evidence="4">
    <location>
        <begin position="10"/>
        <end position="254"/>
    </location>
</feature>
<evidence type="ECO:0000313" key="5">
    <source>
        <dbReference type="EMBL" id="MET4755518.1"/>
    </source>
</evidence>
<dbReference type="InterPro" id="IPR027417">
    <property type="entry name" value="P-loop_NTPase"/>
</dbReference>
<keyword evidence="3 5" id="KW-0067">ATP-binding</keyword>
<gene>
    <name evidence="5" type="ORF">V5J35_000710</name>
</gene>
<dbReference type="RefSeq" id="WP_354009935.1">
    <property type="nucleotide sequence ID" value="NZ_JBEWTA010000001.1"/>
</dbReference>
<dbReference type="Pfam" id="PF08352">
    <property type="entry name" value="oligo_HPY"/>
    <property type="match status" value="1"/>
</dbReference>
<dbReference type="PANTHER" id="PTHR43776">
    <property type="entry name" value="TRANSPORT ATP-BINDING PROTEIN"/>
    <property type="match status" value="1"/>
</dbReference>
<dbReference type="NCBIfam" id="TIGR01727">
    <property type="entry name" value="oligo_HPY"/>
    <property type="match status" value="1"/>
</dbReference>
<dbReference type="Pfam" id="PF00005">
    <property type="entry name" value="ABC_tran"/>
    <property type="match status" value="1"/>
</dbReference>
<keyword evidence="2" id="KW-0547">Nucleotide-binding</keyword>
<dbReference type="InterPro" id="IPR013563">
    <property type="entry name" value="Oligopep_ABC_C"/>
</dbReference>
<sequence>MSEAMSEIMLEVRGLKKHFDTPKGKLHAVDGVSFSIEKGKTLGIVGESGCGKSTTGRVILRLLEATEGEILFEGQDIRSLDKKQMRLLREDMQIIFQDPFASLNPRMTASEIIGEPLIIHKLVKNKAELAERVEELMDLVGLSRRLVNTYPHELDGGRRQRIGIARALALNPRFIICDEPVSALDVSIQAQVLNLMQDLQDKLGLTYIFITHDLSVVKHFSDDIAVMYLGQMVEKATAKELFERPSHPYTRALLSAIPTTDLDQMMEREVLQGEITSPIDPAPGCRFAGRCKYATDDCSAGDLPLRDIGNNHFVACSQLDRFTH</sequence>
<evidence type="ECO:0000256" key="1">
    <source>
        <dbReference type="ARBA" id="ARBA00022448"/>
    </source>
</evidence>
<dbReference type="Proteomes" id="UP001549366">
    <property type="component" value="Unassembled WGS sequence"/>
</dbReference>
<dbReference type="EMBL" id="JBEWTB010000002">
    <property type="protein sequence ID" value="MET4755518.1"/>
    <property type="molecule type" value="Genomic_DNA"/>
</dbReference>
<dbReference type="PANTHER" id="PTHR43776:SF8">
    <property type="entry name" value="ABC TRANSPORTER, ATP-BINDING PROTEIN"/>
    <property type="match status" value="1"/>
</dbReference>
<keyword evidence="1" id="KW-0813">Transport</keyword>
<evidence type="ECO:0000313" key="6">
    <source>
        <dbReference type="Proteomes" id="UP001549366"/>
    </source>
</evidence>
<dbReference type="InterPro" id="IPR003593">
    <property type="entry name" value="AAA+_ATPase"/>
</dbReference>
<dbReference type="SMART" id="SM00382">
    <property type="entry name" value="AAA"/>
    <property type="match status" value="1"/>
</dbReference>
<evidence type="ECO:0000256" key="2">
    <source>
        <dbReference type="ARBA" id="ARBA00022741"/>
    </source>
</evidence>
<protein>
    <submittedName>
        <fullName evidence="5">Oligopeptide/dipeptide ABC transporter ATP-binding protein</fullName>
    </submittedName>
</protein>
<dbReference type="SUPFAM" id="SSF52540">
    <property type="entry name" value="P-loop containing nucleoside triphosphate hydrolases"/>
    <property type="match status" value="1"/>
</dbReference>
<proteinExistence type="predicted"/>
<evidence type="ECO:0000256" key="3">
    <source>
        <dbReference type="ARBA" id="ARBA00022840"/>
    </source>
</evidence>